<dbReference type="PANTHER" id="PTHR23167:SF88">
    <property type="entry name" value="CALPONIN-HOMOLOGY (CH) DOMAIN-CONTAINING PROTEIN"/>
    <property type="match status" value="1"/>
</dbReference>
<dbReference type="Gene3D" id="1.10.418.10">
    <property type="entry name" value="Calponin-like domain"/>
    <property type="match status" value="1"/>
</dbReference>
<feature type="compositionally biased region" description="Low complexity" evidence="4">
    <location>
        <begin position="345"/>
        <end position="364"/>
    </location>
</feature>
<dbReference type="PANTHER" id="PTHR23167">
    <property type="entry name" value="CALPONIN HOMOLOGY DOMAIN-CONTAINING PROTEIN DDB_G0272472-RELATED"/>
    <property type="match status" value="1"/>
</dbReference>
<name>A0AAJ7XG97_PETMA</name>
<keyword evidence="2" id="KW-0175">Coiled coil</keyword>
<feature type="region of interest" description="Disordered" evidence="4">
    <location>
        <begin position="1"/>
        <end position="30"/>
    </location>
</feature>
<feature type="compositionally biased region" description="Basic and acidic residues" evidence="4">
    <location>
        <begin position="147"/>
        <end position="170"/>
    </location>
</feature>
<dbReference type="CDD" id="cd21200">
    <property type="entry name" value="CH_SMTN-like"/>
    <property type="match status" value="1"/>
</dbReference>
<dbReference type="Pfam" id="PF00307">
    <property type="entry name" value="CH"/>
    <property type="match status" value="1"/>
</dbReference>
<feature type="region of interest" description="Disordered" evidence="4">
    <location>
        <begin position="1000"/>
        <end position="1058"/>
    </location>
</feature>
<organism evidence="6 7">
    <name type="scientific">Petromyzon marinus</name>
    <name type="common">Sea lamprey</name>
    <dbReference type="NCBI Taxonomy" id="7757"/>
    <lineage>
        <taxon>Eukaryota</taxon>
        <taxon>Metazoa</taxon>
        <taxon>Chordata</taxon>
        <taxon>Craniata</taxon>
        <taxon>Vertebrata</taxon>
        <taxon>Cyclostomata</taxon>
        <taxon>Hyperoartia</taxon>
        <taxon>Petromyzontiformes</taxon>
        <taxon>Petromyzontidae</taxon>
        <taxon>Petromyzon</taxon>
    </lineage>
</organism>
<reference evidence="7" key="1">
    <citation type="submission" date="2025-08" db="UniProtKB">
        <authorList>
            <consortium name="RefSeq"/>
        </authorList>
    </citation>
    <scope>IDENTIFICATION</scope>
    <source>
        <tissue evidence="7">Sperm</tissue>
    </source>
</reference>
<evidence type="ECO:0000313" key="6">
    <source>
        <dbReference type="Proteomes" id="UP001318040"/>
    </source>
</evidence>
<feature type="domain" description="Calponin-homology (CH)" evidence="5">
    <location>
        <begin position="1096"/>
        <end position="1202"/>
    </location>
</feature>
<evidence type="ECO:0000259" key="5">
    <source>
        <dbReference type="PROSITE" id="PS50021"/>
    </source>
</evidence>
<dbReference type="InterPro" id="IPR036872">
    <property type="entry name" value="CH_dom_sf"/>
</dbReference>
<feature type="compositionally biased region" description="Low complexity" evidence="4">
    <location>
        <begin position="1000"/>
        <end position="1017"/>
    </location>
</feature>
<evidence type="ECO:0000256" key="1">
    <source>
        <dbReference type="ARBA" id="ARBA00022553"/>
    </source>
</evidence>
<feature type="compositionally biased region" description="Basic and acidic residues" evidence="4">
    <location>
        <begin position="785"/>
        <end position="800"/>
    </location>
</feature>
<dbReference type="SMART" id="SM00033">
    <property type="entry name" value="CH"/>
    <property type="match status" value="1"/>
</dbReference>
<feature type="compositionally biased region" description="Low complexity" evidence="4">
    <location>
        <begin position="801"/>
        <end position="819"/>
    </location>
</feature>
<feature type="region of interest" description="Disordered" evidence="4">
    <location>
        <begin position="98"/>
        <end position="285"/>
    </location>
</feature>
<dbReference type="KEGG" id="pmrn:116955863"/>
<feature type="compositionally biased region" description="Low complexity" evidence="4">
    <location>
        <begin position="772"/>
        <end position="784"/>
    </location>
</feature>
<feature type="compositionally biased region" description="Basic and acidic residues" evidence="4">
    <location>
        <begin position="750"/>
        <end position="771"/>
    </location>
</feature>
<evidence type="ECO:0000313" key="7">
    <source>
        <dbReference type="RefSeq" id="XP_032833077.1"/>
    </source>
</evidence>
<feature type="compositionally biased region" description="Basic and acidic residues" evidence="4">
    <location>
        <begin position="481"/>
        <end position="502"/>
    </location>
</feature>
<keyword evidence="1" id="KW-0597">Phosphoprotein</keyword>
<protein>
    <submittedName>
        <fullName evidence="7">Smoothelin-like</fullName>
    </submittedName>
</protein>
<comment type="similarity">
    <text evidence="3">Belongs to the smoothelin family.</text>
</comment>
<dbReference type="SUPFAM" id="SSF47576">
    <property type="entry name" value="Calponin-homology domain, CH-domain"/>
    <property type="match status" value="1"/>
</dbReference>
<proteinExistence type="inferred from homology"/>
<feature type="region of interest" description="Disordered" evidence="4">
    <location>
        <begin position="413"/>
        <end position="902"/>
    </location>
</feature>
<feature type="region of interest" description="Disordered" evidence="4">
    <location>
        <begin position="1072"/>
        <end position="1093"/>
    </location>
</feature>
<feature type="region of interest" description="Disordered" evidence="4">
    <location>
        <begin position="941"/>
        <end position="967"/>
    </location>
</feature>
<feature type="compositionally biased region" description="Gly residues" evidence="4">
    <location>
        <begin position="857"/>
        <end position="867"/>
    </location>
</feature>
<feature type="compositionally biased region" description="Gly residues" evidence="4">
    <location>
        <begin position="275"/>
        <end position="284"/>
    </location>
</feature>
<gene>
    <name evidence="7" type="primary">LOC116955863</name>
</gene>
<feature type="compositionally biased region" description="Basic and acidic residues" evidence="4">
    <location>
        <begin position="666"/>
        <end position="678"/>
    </location>
</feature>
<dbReference type="InterPro" id="IPR050540">
    <property type="entry name" value="F-actin_Monoox_Mical"/>
</dbReference>
<dbReference type="InterPro" id="IPR022189">
    <property type="entry name" value="SMTN"/>
</dbReference>
<dbReference type="AlphaFoldDB" id="A0AAJ7XG97"/>
<dbReference type="Proteomes" id="UP001318040">
    <property type="component" value="Chromosome 62"/>
</dbReference>
<dbReference type="Pfam" id="PF12510">
    <property type="entry name" value="Smoothelin"/>
    <property type="match status" value="2"/>
</dbReference>
<feature type="region of interest" description="Disordered" evidence="4">
    <location>
        <begin position="307"/>
        <end position="384"/>
    </location>
</feature>
<evidence type="ECO:0000256" key="2">
    <source>
        <dbReference type="ARBA" id="ARBA00023054"/>
    </source>
</evidence>
<sequence>MEDMPYCEAKRFRPENKENDSRMRVSGQEGDGCLPLGERLECEKDLLKLTTLLLSASSYEERRLIRAAIRKQCHDEMPATGFSRASLRARVAEALGACQGQGEVDGTPGARVGRSDSTSKRHGDRAAPERAERQQPQPPRGVAGGRPAEHRGRREPEADLHAGARPRGGEGDEGAAGRGGGKPGRGREEPASDGGEGGGGSEKEDERGLLAAGAGMGEEGGSAREGKKKKKKRERGDAGRRSSSRVKRERGNDVLSLGGAKRKEEEEDGGEGGERGGAVGGEEGCGAARRGAALGLVRREGGGCWRGRGWEGRSRLGVRGGGQAGGSVAEVDSGDTSGNGDEDGAAAVRRGRGAASAASDGSSATPARGQRRSTAGSTPHPLLLSVRERARQFCDATDAAPAALRAPCQALSVNLWPSTGTPVLPVGHRASRRQRQEQRQEQQQEQQQEQRRQQRQGSPSPPRRDVGKAQGAMGDAAPGPPKERAASSLVRREERWAERAGRELASTSAGRQRSAATAAPLANGAEEEEERTAGAAWREHGAAAEASPAKSGGARTFTRAVRERTSTREQRAASQRVEEPVASQRVVEPAASQRVGERTASQRVEEPAASQRVEEPAASQRVEEPVASQRVVEPAASQRVGERTASQRVEEPAASQRVEEPAASQKVEEPAASKRVGERTASQRVGERTASQRVVERTASQRVEEPAASQRVGERTASQRVEEPAASQRVGEPAASQRVGEPAASGTEWEWEHATNKGEERTFARAWKERTAASATARRAAFRGAQERAARRAEEDEHSTAKQQQQQQEEESTVSTSSQEPEELDGGSGCSSSADPHSLLRSREEGNVGSGPDRAGSNGGSRRGGSGDGDRGPRSDTTPARSGAPGARGAGTEEQQSGGASLARLSQVEDEDALTAMLEQTQECEQRLLIRAARRALRRKQEALATPETRGTLIGHASGSSLHSTHTGLLPFSTPSVNSTPSISAAPSVSSTSAGVIASTAASNATSTATSTTKPSTLGERSGAKKIGSVFDREDETPRRAGPSRDLATPKVATPAGGQARLALVEKLGGRSAWQGTPAPRTPGGGGGAAGVGGVGKAKQRLLEWCRSKTRGYKHVDVRDLSSSWSDGLAFCALVHNFFPDEFDFSRLEPHDRRHNFTLAFSTAERLVGCCPLLDVEDLVGMGEPDWKCVFTYLHELYRALAQHGLVSRGA</sequence>
<feature type="compositionally biased region" description="Polar residues" evidence="4">
    <location>
        <begin position="506"/>
        <end position="515"/>
    </location>
</feature>
<accession>A0AAJ7XG97</accession>
<feature type="compositionally biased region" description="Basic and acidic residues" evidence="4">
    <location>
        <begin position="8"/>
        <end position="23"/>
    </location>
</feature>
<feature type="compositionally biased region" description="Low complexity" evidence="4">
    <location>
        <begin position="875"/>
        <end position="887"/>
    </location>
</feature>
<feature type="compositionally biased region" description="Gly residues" evidence="4">
    <location>
        <begin position="1083"/>
        <end position="1093"/>
    </location>
</feature>
<feature type="compositionally biased region" description="Polar residues" evidence="4">
    <location>
        <begin position="958"/>
        <end position="967"/>
    </location>
</feature>
<dbReference type="FunFam" id="1.10.418.10:FF:000009">
    <property type="entry name" value="smoothelin isoform X2"/>
    <property type="match status" value="1"/>
</dbReference>
<feature type="compositionally biased region" description="Basic and acidic residues" evidence="4">
    <location>
        <begin position="560"/>
        <end position="579"/>
    </location>
</feature>
<feature type="compositionally biased region" description="Basic and acidic residues" evidence="4">
    <location>
        <begin position="434"/>
        <end position="452"/>
    </location>
</feature>
<keyword evidence="6" id="KW-1185">Reference proteome</keyword>
<evidence type="ECO:0000256" key="3">
    <source>
        <dbReference type="ARBA" id="ARBA00061655"/>
    </source>
</evidence>
<dbReference type="RefSeq" id="XP_032833077.1">
    <property type="nucleotide sequence ID" value="XM_032977186.1"/>
</dbReference>
<feature type="compositionally biased region" description="Basic and acidic residues" evidence="4">
    <location>
        <begin position="113"/>
        <end position="133"/>
    </location>
</feature>
<dbReference type="InterPro" id="IPR001715">
    <property type="entry name" value="CH_dom"/>
</dbReference>
<dbReference type="PROSITE" id="PS50021">
    <property type="entry name" value="CH"/>
    <property type="match status" value="1"/>
</dbReference>
<evidence type="ECO:0000256" key="4">
    <source>
        <dbReference type="SAM" id="MobiDB-lite"/>
    </source>
</evidence>
<feature type="compositionally biased region" description="Gly residues" evidence="4">
    <location>
        <begin position="174"/>
        <end position="183"/>
    </location>
</feature>